<protein>
    <submittedName>
        <fullName evidence="2">Uncharacterized protein</fullName>
    </submittedName>
</protein>
<name>A0A8D2JCJ5_VARKO</name>
<accession>A0A8D2JCJ5</accession>
<organism evidence="2 3">
    <name type="scientific">Varanus komodoensis</name>
    <name type="common">Komodo dragon</name>
    <dbReference type="NCBI Taxonomy" id="61221"/>
    <lineage>
        <taxon>Eukaryota</taxon>
        <taxon>Metazoa</taxon>
        <taxon>Chordata</taxon>
        <taxon>Craniata</taxon>
        <taxon>Vertebrata</taxon>
        <taxon>Euteleostomi</taxon>
        <taxon>Lepidosauria</taxon>
        <taxon>Squamata</taxon>
        <taxon>Bifurcata</taxon>
        <taxon>Unidentata</taxon>
        <taxon>Episquamata</taxon>
        <taxon>Toxicofera</taxon>
        <taxon>Anguimorpha</taxon>
        <taxon>Paleoanguimorpha</taxon>
        <taxon>Varanoidea</taxon>
        <taxon>Varanidae</taxon>
        <taxon>Varanus</taxon>
    </lineage>
</organism>
<keyword evidence="1" id="KW-0472">Membrane</keyword>
<sequence>MSLEGFFSAALGLVLIPLPLIFNSLFQWSCHFKRILQAILGCFPKGQQTQRVQAKLTAVAFLQQSLLCNPCGLLHK</sequence>
<reference evidence="2" key="1">
    <citation type="submission" date="2025-08" db="UniProtKB">
        <authorList>
            <consortium name="Ensembl"/>
        </authorList>
    </citation>
    <scope>IDENTIFICATION</scope>
</reference>
<keyword evidence="1" id="KW-0812">Transmembrane</keyword>
<keyword evidence="3" id="KW-1185">Reference proteome</keyword>
<dbReference type="Proteomes" id="UP000694545">
    <property type="component" value="Unplaced"/>
</dbReference>
<evidence type="ECO:0000256" key="1">
    <source>
        <dbReference type="SAM" id="Phobius"/>
    </source>
</evidence>
<keyword evidence="1" id="KW-1133">Transmembrane helix</keyword>
<dbReference type="Ensembl" id="ENSVKKT00000011270.1">
    <property type="protein sequence ID" value="ENSVKKP00000011006.1"/>
    <property type="gene ID" value="ENSVKKG00000007725.1"/>
</dbReference>
<evidence type="ECO:0000313" key="2">
    <source>
        <dbReference type="Ensembl" id="ENSVKKP00000011006.1"/>
    </source>
</evidence>
<proteinExistence type="predicted"/>
<dbReference type="AlphaFoldDB" id="A0A8D2JCJ5"/>
<evidence type="ECO:0000313" key="3">
    <source>
        <dbReference type="Proteomes" id="UP000694545"/>
    </source>
</evidence>
<feature type="transmembrane region" description="Helical" evidence="1">
    <location>
        <begin position="6"/>
        <end position="26"/>
    </location>
</feature>
<reference evidence="2" key="2">
    <citation type="submission" date="2025-09" db="UniProtKB">
        <authorList>
            <consortium name="Ensembl"/>
        </authorList>
    </citation>
    <scope>IDENTIFICATION</scope>
</reference>